<feature type="transmembrane region" description="Helical" evidence="1">
    <location>
        <begin position="75"/>
        <end position="94"/>
    </location>
</feature>
<dbReference type="RefSeq" id="WP_017054497.1">
    <property type="nucleotide sequence ID" value="NZ_AJYW02000167.1"/>
</dbReference>
<feature type="transmembrane region" description="Helical" evidence="1">
    <location>
        <begin position="212"/>
        <end position="237"/>
    </location>
</feature>
<dbReference type="Proteomes" id="UP000094165">
    <property type="component" value="Unassembled WGS sequence"/>
</dbReference>
<dbReference type="EMBL" id="AJYW02000167">
    <property type="protein sequence ID" value="OEE75047.1"/>
    <property type="molecule type" value="Genomic_DNA"/>
</dbReference>
<feature type="transmembrane region" description="Helical" evidence="1">
    <location>
        <begin position="174"/>
        <end position="192"/>
    </location>
</feature>
<dbReference type="AlphaFoldDB" id="A0A1E5CX06"/>
<name>A0A1E5CX06_9VIBR</name>
<keyword evidence="1" id="KW-0472">Membrane</keyword>
<keyword evidence="1" id="KW-1133">Transmembrane helix</keyword>
<evidence type="ECO:0000313" key="2">
    <source>
        <dbReference type="EMBL" id="OEE75047.1"/>
    </source>
</evidence>
<reference evidence="2 3" key="1">
    <citation type="journal article" date="2012" name="Science">
        <title>Ecological populations of bacteria act as socially cohesive units of antibiotic production and resistance.</title>
        <authorList>
            <person name="Cordero O.X."/>
            <person name="Wildschutte H."/>
            <person name="Kirkup B."/>
            <person name="Proehl S."/>
            <person name="Ngo L."/>
            <person name="Hussain F."/>
            <person name="Le Roux F."/>
            <person name="Mincer T."/>
            <person name="Polz M.F."/>
        </authorList>
    </citation>
    <scope>NUCLEOTIDE SEQUENCE [LARGE SCALE GENOMIC DNA]</scope>
    <source>
        <strain evidence="2 3">FF-238</strain>
    </source>
</reference>
<comment type="caution">
    <text evidence="2">The sequence shown here is derived from an EMBL/GenBank/DDBJ whole genome shotgun (WGS) entry which is preliminary data.</text>
</comment>
<gene>
    <name evidence="2" type="ORF">A130_17400</name>
</gene>
<evidence type="ECO:0000256" key="1">
    <source>
        <dbReference type="SAM" id="Phobius"/>
    </source>
</evidence>
<organism evidence="2 3">
    <name type="scientific">Vibrio genomosp. F6 str. FF-238</name>
    <dbReference type="NCBI Taxonomy" id="1191298"/>
    <lineage>
        <taxon>Bacteria</taxon>
        <taxon>Pseudomonadati</taxon>
        <taxon>Pseudomonadota</taxon>
        <taxon>Gammaproteobacteria</taxon>
        <taxon>Vibrionales</taxon>
        <taxon>Vibrionaceae</taxon>
        <taxon>Vibrio</taxon>
    </lineage>
</organism>
<accession>A0A1E5CX06</accession>
<keyword evidence="3" id="KW-1185">Reference proteome</keyword>
<feature type="transmembrane region" description="Helical" evidence="1">
    <location>
        <begin position="106"/>
        <end position="126"/>
    </location>
</feature>
<evidence type="ECO:0000313" key="3">
    <source>
        <dbReference type="Proteomes" id="UP000094165"/>
    </source>
</evidence>
<keyword evidence="1" id="KW-0812">Transmembrane</keyword>
<feature type="transmembrane region" description="Helical" evidence="1">
    <location>
        <begin position="18"/>
        <end position="35"/>
    </location>
</feature>
<feature type="transmembrane region" description="Helical" evidence="1">
    <location>
        <begin position="41"/>
        <end position="63"/>
    </location>
</feature>
<proteinExistence type="predicted"/>
<sequence length="283" mass="32483">MEIYSDNELKPEVTKHSIVIVFFCLAPFQVGLLMTACSYHSIIICSLTLLFMCIFPVFSFSPLGIELLKKRIESGFIGLFYICMNLSFFIFNFVVIDSKTLIDVNFIMYTSLMASMLLGFFVGAFFSHKTKFFNKKYMIIRGNEIELRKVDMFGALSLNRMPFLKAPLIKMRNALYIVAFFIGTGGAGIGMGIAEMLKRSDVISPEISVHSVLFFCLGMPVLFTFGILIYSMVTYLLEWRKLVARIEREYGEHKIIFNSQKKSYKKIREILDSQSSEQEKVNE</sequence>
<protein>
    <submittedName>
        <fullName evidence="2">Uncharacterized protein</fullName>
    </submittedName>
</protein>